<dbReference type="InterPro" id="IPR039425">
    <property type="entry name" value="RNA_pol_sigma-70-like"/>
</dbReference>
<protein>
    <submittedName>
        <fullName evidence="8">SigE family RNA polymerase sigma factor</fullName>
    </submittedName>
</protein>
<dbReference type="Proteomes" id="UP001501495">
    <property type="component" value="Unassembled WGS sequence"/>
</dbReference>
<name>A0ABP7XME1_9ACTN</name>
<evidence type="ECO:0000256" key="5">
    <source>
        <dbReference type="ARBA" id="ARBA00023163"/>
    </source>
</evidence>
<dbReference type="SUPFAM" id="SSF88659">
    <property type="entry name" value="Sigma3 and sigma4 domains of RNA polymerase sigma factors"/>
    <property type="match status" value="1"/>
</dbReference>
<reference evidence="9" key="1">
    <citation type="journal article" date="2019" name="Int. J. Syst. Evol. Microbiol.">
        <title>The Global Catalogue of Microorganisms (GCM) 10K type strain sequencing project: providing services to taxonomists for standard genome sequencing and annotation.</title>
        <authorList>
            <consortium name="The Broad Institute Genomics Platform"/>
            <consortium name="The Broad Institute Genome Sequencing Center for Infectious Disease"/>
            <person name="Wu L."/>
            <person name="Ma J."/>
        </authorList>
    </citation>
    <scope>NUCLEOTIDE SEQUENCE [LARGE SCALE GENOMIC DNA]</scope>
    <source>
        <strain evidence="9">JCM 16703</strain>
    </source>
</reference>
<dbReference type="Gene3D" id="1.10.1740.10">
    <property type="match status" value="1"/>
</dbReference>
<keyword evidence="5" id="KW-0804">Transcription</keyword>
<keyword evidence="2" id="KW-0805">Transcription regulation</keyword>
<dbReference type="NCBIfam" id="TIGR02937">
    <property type="entry name" value="sigma70-ECF"/>
    <property type="match status" value="1"/>
</dbReference>
<dbReference type="EMBL" id="BAAAZH010000020">
    <property type="protein sequence ID" value="GAA4122111.1"/>
    <property type="molecule type" value="Genomic_DNA"/>
</dbReference>
<proteinExistence type="inferred from homology"/>
<dbReference type="InterPro" id="IPR014325">
    <property type="entry name" value="RNA_pol_sigma-E_actinobac"/>
</dbReference>
<sequence>MQNHEAEAEYEAFVHARSAALFRTAFLLTGDRHLAEDLLQTALFRTARHWNRIHGRPEAYARRILYTQNISWWRARRHLHEQPLEPWHDRPLPSTDADLRTDLLAALARLTPRQRTVLVLRHVEDLTETQVADVLGIRLGTVKSTAREAAARLRAIAPELDPALHTRPGPTDLEETR</sequence>
<dbReference type="InterPro" id="IPR014284">
    <property type="entry name" value="RNA_pol_sigma-70_dom"/>
</dbReference>
<dbReference type="InterPro" id="IPR007627">
    <property type="entry name" value="RNA_pol_sigma70_r2"/>
</dbReference>
<gene>
    <name evidence="8" type="ORF">GCM10022215_27660</name>
</gene>
<keyword evidence="4" id="KW-0238">DNA-binding</keyword>
<evidence type="ECO:0000259" key="6">
    <source>
        <dbReference type="Pfam" id="PF04542"/>
    </source>
</evidence>
<organism evidence="8 9">
    <name type="scientific">Nocardioides fonticola</name>
    <dbReference type="NCBI Taxonomy" id="450363"/>
    <lineage>
        <taxon>Bacteria</taxon>
        <taxon>Bacillati</taxon>
        <taxon>Actinomycetota</taxon>
        <taxon>Actinomycetes</taxon>
        <taxon>Propionibacteriales</taxon>
        <taxon>Nocardioidaceae</taxon>
        <taxon>Nocardioides</taxon>
    </lineage>
</organism>
<feature type="domain" description="RNA polymerase sigma factor 70 region 4 type 2" evidence="7">
    <location>
        <begin position="102"/>
        <end position="153"/>
    </location>
</feature>
<accession>A0ABP7XME1</accession>
<evidence type="ECO:0000256" key="2">
    <source>
        <dbReference type="ARBA" id="ARBA00023015"/>
    </source>
</evidence>
<evidence type="ECO:0000256" key="3">
    <source>
        <dbReference type="ARBA" id="ARBA00023082"/>
    </source>
</evidence>
<evidence type="ECO:0000313" key="9">
    <source>
        <dbReference type="Proteomes" id="UP001501495"/>
    </source>
</evidence>
<keyword evidence="9" id="KW-1185">Reference proteome</keyword>
<dbReference type="InterPro" id="IPR013324">
    <property type="entry name" value="RNA_pol_sigma_r3/r4-like"/>
</dbReference>
<dbReference type="NCBIfam" id="TIGR02983">
    <property type="entry name" value="SigE-fam_strep"/>
    <property type="match status" value="1"/>
</dbReference>
<comment type="caution">
    <text evidence="8">The sequence shown here is derived from an EMBL/GenBank/DDBJ whole genome shotgun (WGS) entry which is preliminary data.</text>
</comment>
<dbReference type="PANTHER" id="PTHR43133:SF50">
    <property type="entry name" value="ECF RNA POLYMERASE SIGMA FACTOR SIGM"/>
    <property type="match status" value="1"/>
</dbReference>
<evidence type="ECO:0000259" key="7">
    <source>
        <dbReference type="Pfam" id="PF08281"/>
    </source>
</evidence>
<dbReference type="CDD" id="cd06171">
    <property type="entry name" value="Sigma70_r4"/>
    <property type="match status" value="1"/>
</dbReference>
<dbReference type="InterPro" id="IPR013325">
    <property type="entry name" value="RNA_pol_sigma_r2"/>
</dbReference>
<evidence type="ECO:0000313" key="8">
    <source>
        <dbReference type="EMBL" id="GAA4122111.1"/>
    </source>
</evidence>
<evidence type="ECO:0000256" key="1">
    <source>
        <dbReference type="ARBA" id="ARBA00010641"/>
    </source>
</evidence>
<evidence type="ECO:0000256" key="4">
    <source>
        <dbReference type="ARBA" id="ARBA00023125"/>
    </source>
</evidence>
<dbReference type="SUPFAM" id="SSF88946">
    <property type="entry name" value="Sigma2 domain of RNA polymerase sigma factors"/>
    <property type="match status" value="1"/>
</dbReference>
<comment type="similarity">
    <text evidence="1">Belongs to the sigma-70 factor family. ECF subfamily.</text>
</comment>
<feature type="domain" description="RNA polymerase sigma-70 region 2" evidence="6">
    <location>
        <begin position="18"/>
        <end position="77"/>
    </location>
</feature>
<dbReference type="RefSeq" id="WP_344734034.1">
    <property type="nucleotide sequence ID" value="NZ_BAAAZH010000020.1"/>
</dbReference>
<dbReference type="InterPro" id="IPR013249">
    <property type="entry name" value="RNA_pol_sigma70_r4_t2"/>
</dbReference>
<keyword evidence="3" id="KW-0731">Sigma factor</keyword>
<dbReference type="Gene3D" id="1.10.10.10">
    <property type="entry name" value="Winged helix-like DNA-binding domain superfamily/Winged helix DNA-binding domain"/>
    <property type="match status" value="1"/>
</dbReference>
<dbReference type="InterPro" id="IPR036388">
    <property type="entry name" value="WH-like_DNA-bd_sf"/>
</dbReference>
<dbReference type="PANTHER" id="PTHR43133">
    <property type="entry name" value="RNA POLYMERASE ECF-TYPE SIGMA FACTO"/>
    <property type="match status" value="1"/>
</dbReference>
<dbReference type="Pfam" id="PF08281">
    <property type="entry name" value="Sigma70_r4_2"/>
    <property type="match status" value="1"/>
</dbReference>
<dbReference type="Pfam" id="PF04542">
    <property type="entry name" value="Sigma70_r2"/>
    <property type="match status" value="1"/>
</dbReference>